<dbReference type="Pfam" id="PF00072">
    <property type="entry name" value="Response_reg"/>
    <property type="match status" value="1"/>
</dbReference>
<comment type="caution">
    <text evidence="3">The sequence shown here is derived from an EMBL/GenBank/DDBJ whole genome shotgun (WGS) entry which is preliminary data.</text>
</comment>
<feature type="modified residue" description="4-aspartylphosphate" evidence="1">
    <location>
        <position position="78"/>
    </location>
</feature>
<dbReference type="Proteomes" id="UP000315648">
    <property type="component" value="Unassembled WGS sequence"/>
</dbReference>
<dbReference type="Gene3D" id="3.40.50.2300">
    <property type="match status" value="1"/>
</dbReference>
<dbReference type="InterPro" id="IPR001789">
    <property type="entry name" value="Sig_transdc_resp-reg_receiver"/>
</dbReference>
<dbReference type="PANTHER" id="PTHR44520">
    <property type="entry name" value="RESPONSE REGULATOR RCP1-RELATED"/>
    <property type="match status" value="1"/>
</dbReference>
<dbReference type="SMART" id="SM00448">
    <property type="entry name" value="REC"/>
    <property type="match status" value="1"/>
</dbReference>
<sequence>MKALSNPETPFTFNITGPNSVLLVDDDDDAILLIQLLLKRAQVSAPVHITTDGEQAVAYFQSRLANPAELLPSIVFLDLRLPRQSGFEVLKWIRAQPGLKDVPVLIMSSSNRLTDMETAKALGADFYCEKYPALEDLIALFAGKTFFPPIPTLDFG</sequence>
<dbReference type="SUPFAM" id="SSF52172">
    <property type="entry name" value="CheY-like"/>
    <property type="match status" value="1"/>
</dbReference>
<proteinExistence type="predicted"/>
<dbReference type="EMBL" id="VMBG01000002">
    <property type="protein sequence ID" value="TSJ77418.1"/>
    <property type="molecule type" value="Genomic_DNA"/>
</dbReference>
<dbReference type="OrthoDB" id="195863at2"/>
<dbReference type="RefSeq" id="WP_144353820.1">
    <property type="nucleotide sequence ID" value="NZ_CBCRVV010000008.1"/>
</dbReference>
<evidence type="ECO:0000313" key="4">
    <source>
        <dbReference type="Proteomes" id="UP000315648"/>
    </source>
</evidence>
<name>A0A556QLB4_9BACT</name>
<dbReference type="GO" id="GO:0000160">
    <property type="term" value="P:phosphorelay signal transduction system"/>
    <property type="evidence" value="ECO:0007669"/>
    <property type="project" value="InterPro"/>
</dbReference>
<reference evidence="3 4" key="1">
    <citation type="submission" date="2019-07" db="EMBL/GenBank/DDBJ databases">
        <title>Description of 53C-WASEF.</title>
        <authorList>
            <person name="Pitt A."/>
            <person name="Hahn M.W."/>
        </authorList>
    </citation>
    <scope>NUCLEOTIDE SEQUENCE [LARGE SCALE GENOMIC DNA]</scope>
    <source>
        <strain evidence="3 4">53C-WASEF</strain>
    </source>
</reference>
<dbReference type="AlphaFoldDB" id="A0A556QLB4"/>
<evidence type="ECO:0000313" key="3">
    <source>
        <dbReference type="EMBL" id="TSJ77418.1"/>
    </source>
</evidence>
<organism evidence="3 4">
    <name type="scientific">Rariglobus hedericola</name>
    <dbReference type="NCBI Taxonomy" id="2597822"/>
    <lineage>
        <taxon>Bacteria</taxon>
        <taxon>Pseudomonadati</taxon>
        <taxon>Verrucomicrobiota</taxon>
        <taxon>Opitutia</taxon>
        <taxon>Opitutales</taxon>
        <taxon>Opitutaceae</taxon>
        <taxon>Rariglobus</taxon>
    </lineage>
</organism>
<dbReference type="InterPro" id="IPR011006">
    <property type="entry name" value="CheY-like_superfamily"/>
</dbReference>
<dbReference type="InterPro" id="IPR052893">
    <property type="entry name" value="TCS_response_regulator"/>
</dbReference>
<feature type="domain" description="Response regulatory" evidence="2">
    <location>
        <begin position="20"/>
        <end position="145"/>
    </location>
</feature>
<gene>
    <name evidence="3" type="ORF">FPL22_15115</name>
</gene>
<protein>
    <submittedName>
        <fullName evidence="3">Response regulator</fullName>
    </submittedName>
</protein>
<dbReference type="PROSITE" id="PS50110">
    <property type="entry name" value="RESPONSE_REGULATORY"/>
    <property type="match status" value="1"/>
</dbReference>
<accession>A0A556QLB4</accession>
<evidence type="ECO:0000256" key="1">
    <source>
        <dbReference type="PROSITE-ProRule" id="PRU00169"/>
    </source>
</evidence>
<dbReference type="PANTHER" id="PTHR44520:SF1">
    <property type="entry name" value="TWO-COMPONENT SYSTEM REGULATORY PROTEIN"/>
    <property type="match status" value="1"/>
</dbReference>
<keyword evidence="1" id="KW-0597">Phosphoprotein</keyword>
<keyword evidence="4" id="KW-1185">Reference proteome</keyword>
<evidence type="ECO:0000259" key="2">
    <source>
        <dbReference type="PROSITE" id="PS50110"/>
    </source>
</evidence>